<dbReference type="Gene3D" id="3.30.70.940">
    <property type="entry name" value="NusG, N-terminal domain"/>
    <property type="match status" value="1"/>
</dbReference>
<gene>
    <name evidence="5" type="ORF">SAMN06265379_101234</name>
</gene>
<organism evidence="5 6">
    <name type="scientific">Saccharicrinis carchari</name>
    <dbReference type="NCBI Taxonomy" id="1168039"/>
    <lineage>
        <taxon>Bacteria</taxon>
        <taxon>Pseudomonadati</taxon>
        <taxon>Bacteroidota</taxon>
        <taxon>Bacteroidia</taxon>
        <taxon>Marinilabiliales</taxon>
        <taxon>Marinilabiliaceae</taxon>
        <taxon>Saccharicrinis</taxon>
    </lineage>
</organism>
<sequence>MKGDTTTHNWYALYTKSRAEKKVAEGLNKLGIINYLPLKRVLKQWSDRKKWVESPVISSYIFVKITPDQYRSVFEVNGVVAYVSHKGQALVIPEYQMLAMQRTIENKINFDVEAGRIRKGEEITVTSGPLKGIKGIVQNVQGTKKLYLNITNIGYTLVINLDEATVEK</sequence>
<dbReference type="InterPro" id="IPR043425">
    <property type="entry name" value="NusG-like"/>
</dbReference>
<evidence type="ECO:0000256" key="3">
    <source>
        <dbReference type="ARBA" id="ARBA00023163"/>
    </source>
</evidence>
<dbReference type="Pfam" id="PF02357">
    <property type="entry name" value="NusG"/>
    <property type="match status" value="1"/>
</dbReference>
<dbReference type="RefSeq" id="WP_221929327.1">
    <property type="nucleotide sequence ID" value="NZ_FXTB01000001.1"/>
</dbReference>
<dbReference type="PANTHER" id="PTHR30265">
    <property type="entry name" value="RHO-INTERACTING TRANSCRIPTION TERMINATION FACTOR NUSG"/>
    <property type="match status" value="1"/>
</dbReference>
<name>A0A521ALL4_SACCC</name>
<keyword evidence="6" id="KW-1185">Reference proteome</keyword>
<evidence type="ECO:0000313" key="6">
    <source>
        <dbReference type="Proteomes" id="UP000319040"/>
    </source>
</evidence>
<dbReference type="InterPro" id="IPR036735">
    <property type="entry name" value="NGN_dom_sf"/>
</dbReference>
<evidence type="ECO:0000256" key="2">
    <source>
        <dbReference type="ARBA" id="ARBA00023015"/>
    </source>
</evidence>
<evidence type="ECO:0000259" key="4">
    <source>
        <dbReference type="Pfam" id="PF02357"/>
    </source>
</evidence>
<reference evidence="5 6" key="1">
    <citation type="submission" date="2017-05" db="EMBL/GenBank/DDBJ databases">
        <authorList>
            <person name="Varghese N."/>
            <person name="Submissions S."/>
        </authorList>
    </citation>
    <scope>NUCLEOTIDE SEQUENCE [LARGE SCALE GENOMIC DNA]</scope>
    <source>
        <strain evidence="5 6">DSM 27040</strain>
    </source>
</reference>
<dbReference type="GO" id="GO:0031564">
    <property type="term" value="P:transcription antitermination"/>
    <property type="evidence" value="ECO:0007669"/>
    <property type="project" value="UniProtKB-KW"/>
</dbReference>
<dbReference type="InterPro" id="IPR006645">
    <property type="entry name" value="NGN-like_dom"/>
</dbReference>
<dbReference type="InterPro" id="IPR008991">
    <property type="entry name" value="Translation_prot_SH3-like_sf"/>
</dbReference>
<dbReference type="Proteomes" id="UP000319040">
    <property type="component" value="Unassembled WGS sequence"/>
</dbReference>
<feature type="domain" description="NusG-like N-terminal" evidence="4">
    <location>
        <begin position="9"/>
        <end position="100"/>
    </location>
</feature>
<dbReference type="NCBIfam" id="NF033644">
    <property type="entry name" value="antiterm_UpxY"/>
    <property type="match status" value="1"/>
</dbReference>
<dbReference type="PANTHER" id="PTHR30265:SF4">
    <property type="entry name" value="KOW MOTIF FAMILY PROTEIN, EXPRESSED"/>
    <property type="match status" value="1"/>
</dbReference>
<accession>A0A521ALL4</accession>
<keyword evidence="3" id="KW-0804">Transcription</keyword>
<dbReference type="EMBL" id="FXTB01000001">
    <property type="protein sequence ID" value="SMO35671.1"/>
    <property type="molecule type" value="Genomic_DNA"/>
</dbReference>
<evidence type="ECO:0000313" key="5">
    <source>
        <dbReference type="EMBL" id="SMO35671.1"/>
    </source>
</evidence>
<keyword evidence="1" id="KW-0889">Transcription antitermination</keyword>
<dbReference type="CDD" id="cd09895">
    <property type="entry name" value="NGN_SP_UpxY"/>
    <property type="match status" value="1"/>
</dbReference>
<protein>
    <submittedName>
        <fullName evidence="5">Transcription antitermination factor NusG</fullName>
    </submittedName>
</protein>
<proteinExistence type="predicted"/>
<dbReference type="GO" id="GO:0006354">
    <property type="term" value="P:DNA-templated transcription elongation"/>
    <property type="evidence" value="ECO:0007669"/>
    <property type="project" value="InterPro"/>
</dbReference>
<evidence type="ECO:0000256" key="1">
    <source>
        <dbReference type="ARBA" id="ARBA00022814"/>
    </source>
</evidence>
<dbReference type="AlphaFoldDB" id="A0A521ALL4"/>
<dbReference type="SUPFAM" id="SSF50104">
    <property type="entry name" value="Translation proteins SH3-like domain"/>
    <property type="match status" value="1"/>
</dbReference>
<dbReference type="SUPFAM" id="SSF82679">
    <property type="entry name" value="N-utilization substance G protein NusG, N-terminal domain"/>
    <property type="match status" value="1"/>
</dbReference>
<keyword evidence="2" id="KW-0805">Transcription regulation</keyword>